<keyword evidence="4" id="KW-1185">Reference proteome</keyword>
<protein>
    <submittedName>
        <fullName evidence="3">Protein lethal(2)essential for life-like</fullName>
    </submittedName>
</protein>
<dbReference type="PRINTS" id="PR00299">
    <property type="entry name" value="ACRYSTALLIN"/>
</dbReference>
<dbReference type="InterPro" id="IPR002068">
    <property type="entry name" value="A-crystallin/Hsp20_dom"/>
</dbReference>
<dbReference type="GO" id="GO:0009408">
    <property type="term" value="P:response to heat"/>
    <property type="evidence" value="ECO:0007669"/>
    <property type="project" value="UniProtKB-ARBA"/>
</dbReference>
<feature type="domain" description="SHSP" evidence="2">
    <location>
        <begin position="79"/>
        <end position="121"/>
    </location>
</feature>
<evidence type="ECO:0000256" key="1">
    <source>
        <dbReference type="SAM" id="MobiDB-lite"/>
    </source>
</evidence>
<comment type="caution">
    <text evidence="3">The sequence shown here is derived from an EMBL/GenBank/DDBJ whole genome shotgun (WGS) entry which is preliminary data.</text>
</comment>
<feature type="region of interest" description="Disordered" evidence="1">
    <location>
        <begin position="142"/>
        <end position="188"/>
    </location>
</feature>
<evidence type="ECO:0000313" key="3">
    <source>
        <dbReference type="EMBL" id="KAL2747430.1"/>
    </source>
</evidence>
<dbReference type="InterPro" id="IPR008978">
    <property type="entry name" value="HSP20-like_chaperone"/>
</dbReference>
<evidence type="ECO:0000313" key="4">
    <source>
        <dbReference type="Proteomes" id="UP001607303"/>
    </source>
</evidence>
<sequence>MSSLPILFSNWWENLDRPHRIFDQHFDLSFNPKNLLSSWTPYDRNTDLLIYRPRRHFQHRHHPYNRSMTRKTSGTSNVVTDKNKFQVTLDVQKSVPDEVTVKVVKKNVMVEGKYEEKQNKHDRDFTTIIPKKISELEKKERIIKTENTEQPSLKDDVSKPIEAQKEQGLQTEKNVVQQREQDKTVKAA</sequence>
<feature type="compositionally biased region" description="Basic and acidic residues" evidence="1">
    <location>
        <begin position="142"/>
        <end position="165"/>
    </location>
</feature>
<name>A0ABD2CRZ0_VESMC</name>
<dbReference type="Gene3D" id="2.60.40.790">
    <property type="match status" value="1"/>
</dbReference>
<evidence type="ECO:0000259" key="2">
    <source>
        <dbReference type="Pfam" id="PF00011"/>
    </source>
</evidence>
<feature type="compositionally biased region" description="Basic and acidic residues" evidence="1">
    <location>
        <begin position="179"/>
        <end position="188"/>
    </location>
</feature>
<proteinExistence type="predicted"/>
<dbReference type="EMBL" id="JAYRBN010000035">
    <property type="protein sequence ID" value="KAL2747430.1"/>
    <property type="molecule type" value="Genomic_DNA"/>
</dbReference>
<feature type="compositionally biased region" description="Polar residues" evidence="1">
    <location>
        <begin position="167"/>
        <end position="178"/>
    </location>
</feature>
<dbReference type="PANTHER" id="PTHR45640:SF34">
    <property type="entry name" value="PROTEIN LETHAL(2)ESSENTIAL FOR LIFE"/>
    <property type="match status" value="1"/>
</dbReference>
<accession>A0ABD2CRZ0</accession>
<dbReference type="Proteomes" id="UP001607303">
    <property type="component" value="Unassembled WGS sequence"/>
</dbReference>
<dbReference type="AlphaFoldDB" id="A0ABD2CRZ0"/>
<dbReference type="InterPro" id="IPR001436">
    <property type="entry name" value="Alpha-crystallin/sHSP_animal"/>
</dbReference>
<dbReference type="PANTHER" id="PTHR45640">
    <property type="entry name" value="HEAT SHOCK PROTEIN HSP-12.2-RELATED"/>
    <property type="match status" value="1"/>
</dbReference>
<organism evidence="3 4">
    <name type="scientific">Vespula maculifrons</name>
    <name type="common">Eastern yellow jacket</name>
    <name type="synonym">Wasp</name>
    <dbReference type="NCBI Taxonomy" id="7453"/>
    <lineage>
        <taxon>Eukaryota</taxon>
        <taxon>Metazoa</taxon>
        <taxon>Ecdysozoa</taxon>
        <taxon>Arthropoda</taxon>
        <taxon>Hexapoda</taxon>
        <taxon>Insecta</taxon>
        <taxon>Pterygota</taxon>
        <taxon>Neoptera</taxon>
        <taxon>Endopterygota</taxon>
        <taxon>Hymenoptera</taxon>
        <taxon>Apocrita</taxon>
        <taxon>Aculeata</taxon>
        <taxon>Vespoidea</taxon>
        <taxon>Vespidae</taxon>
        <taxon>Vespinae</taxon>
        <taxon>Vespula</taxon>
    </lineage>
</organism>
<dbReference type="Pfam" id="PF00011">
    <property type="entry name" value="HSP20"/>
    <property type="match status" value="1"/>
</dbReference>
<gene>
    <name evidence="3" type="ORF">V1477_004122</name>
</gene>
<reference evidence="3 4" key="1">
    <citation type="journal article" date="2024" name="Ann. Entomol. Soc. Am.">
        <title>Genomic analyses of the southern and eastern yellowjacket wasps (Hymenoptera: Vespidae) reveal evolutionary signatures of social life.</title>
        <authorList>
            <person name="Catto M.A."/>
            <person name="Caine P.B."/>
            <person name="Orr S.E."/>
            <person name="Hunt B.G."/>
            <person name="Goodisman M.A.D."/>
        </authorList>
    </citation>
    <scope>NUCLEOTIDE SEQUENCE [LARGE SCALE GENOMIC DNA]</scope>
    <source>
        <strain evidence="3">232</strain>
        <tissue evidence="3">Head and thorax</tissue>
    </source>
</reference>